<dbReference type="RefSeq" id="WP_072998435.1">
    <property type="nucleotide sequence ID" value="NZ_FQUM01000001.1"/>
</dbReference>
<dbReference type="SUPFAM" id="SSF49464">
    <property type="entry name" value="Carboxypeptidase regulatory domain-like"/>
    <property type="match status" value="1"/>
</dbReference>
<dbReference type="GO" id="GO:0015344">
    <property type="term" value="F:siderophore uptake transmembrane transporter activity"/>
    <property type="evidence" value="ECO:0007669"/>
    <property type="project" value="TreeGrafter"/>
</dbReference>
<dbReference type="InterPro" id="IPR008969">
    <property type="entry name" value="CarboxyPept-like_regulatory"/>
</dbReference>
<dbReference type="PROSITE" id="PS52016">
    <property type="entry name" value="TONB_DEPENDENT_REC_3"/>
    <property type="match status" value="1"/>
</dbReference>
<dbReference type="Pfam" id="PF07715">
    <property type="entry name" value="Plug"/>
    <property type="match status" value="1"/>
</dbReference>
<dbReference type="Gene3D" id="2.170.130.10">
    <property type="entry name" value="TonB-dependent receptor, plug domain"/>
    <property type="match status" value="1"/>
</dbReference>
<comment type="similarity">
    <text evidence="8">Belongs to the TonB-dependent receptor family.</text>
</comment>
<keyword evidence="4 8" id="KW-0812">Transmembrane</keyword>
<keyword evidence="3 8" id="KW-1134">Transmembrane beta strand</keyword>
<dbReference type="AlphaFoldDB" id="A0A1M4TML6"/>
<dbReference type="OrthoDB" id="1111684at2"/>
<evidence type="ECO:0000256" key="5">
    <source>
        <dbReference type="ARBA" id="ARBA00022729"/>
    </source>
</evidence>
<evidence type="ECO:0000256" key="3">
    <source>
        <dbReference type="ARBA" id="ARBA00022452"/>
    </source>
</evidence>
<proteinExistence type="inferred from homology"/>
<evidence type="ECO:0000259" key="9">
    <source>
        <dbReference type="Pfam" id="PF07715"/>
    </source>
</evidence>
<evidence type="ECO:0000256" key="2">
    <source>
        <dbReference type="ARBA" id="ARBA00022448"/>
    </source>
</evidence>
<evidence type="ECO:0000256" key="1">
    <source>
        <dbReference type="ARBA" id="ARBA00004571"/>
    </source>
</evidence>
<evidence type="ECO:0000256" key="4">
    <source>
        <dbReference type="ARBA" id="ARBA00022692"/>
    </source>
</evidence>
<keyword evidence="5" id="KW-0732">Signal</keyword>
<reference evidence="10 11" key="1">
    <citation type="submission" date="2016-11" db="EMBL/GenBank/DDBJ databases">
        <authorList>
            <person name="Jaros S."/>
            <person name="Januszkiewicz K."/>
            <person name="Wedrychowicz H."/>
        </authorList>
    </citation>
    <scope>NUCLEOTIDE SEQUENCE [LARGE SCALE GENOMIC DNA]</scope>
    <source>
        <strain evidence="10 11">DSM 26910</strain>
    </source>
</reference>
<evidence type="ECO:0000256" key="7">
    <source>
        <dbReference type="ARBA" id="ARBA00023237"/>
    </source>
</evidence>
<protein>
    <submittedName>
        <fullName evidence="10">Outer membrane receptor for ferrienterochelin and colicins</fullName>
    </submittedName>
</protein>
<keyword evidence="6 8" id="KW-0472">Membrane</keyword>
<keyword evidence="2 8" id="KW-0813">Transport</keyword>
<dbReference type="Gene3D" id="2.40.170.20">
    <property type="entry name" value="TonB-dependent receptor, beta-barrel domain"/>
    <property type="match status" value="1"/>
</dbReference>
<dbReference type="PANTHER" id="PTHR30069">
    <property type="entry name" value="TONB-DEPENDENT OUTER MEMBRANE RECEPTOR"/>
    <property type="match status" value="1"/>
</dbReference>
<keyword evidence="11" id="KW-1185">Reference proteome</keyword>
<evidence type="ECO:0000256" key="8">
    <source>
        <dbReference type="PROSITE-ProRule" id="PRU01360"/>
    </source>
</evidence>
<feature type="domain" description="TonB-dependent receptor plug" evidence="9">
    <location>
        <begin position="239"/>
        <end position="322"/>
    </location>
</feature>
<dbReference type="InterPro" id="IPR036942">
    <property type="entry name" value="Beta-barrel_TonB_sf"/>
</dbReference>
<dbReference type="STRING" id="1484053.SAMN05444274_101404"/>
<dbReference type="GO" id="GO:0009279">
    <property type="term" value="C:cell outer membrane"/>
    <property type="evidence" value="ECO:0007669"/>
    <property type="project" value="UniProtKB-SubCell"/>
</dbReference>
<keyword evidence="7 8" id="KW-0998">Cell outer membrane</keyword>
<organism evidence="10 11">
    <name type="scientific">Mariniphaga anaerophila</name>
    <dbReference type="NCBI Taxonomy" id="1484053"/>
    <lineage>
        <taxon>Bacteria</taxon>
        <taxon>Pseudomonadati</taxon>
        <taxon>Bacteroidota</taxon>
        <taxon>Bacteroidia</taxon>
        <taxon>Marinilabiliales</taxon>
        <taxon>Prolixibacteraceae</taxon>
        <taxon>Mariniphaga</taxon>
    </lineage>
</organism>
<dbReference type="InterPro" id="IPR012910">
    <property type="entry name" value="Plug_dom"/>
</dbReference>
<keyword evidence="10" id="KW-0675">Receptor</keyword>
<name>A0A1M4TML6_9BACT</name>
<dbReference type="GO" id="GO:0044718">
    <property type="term" value="P:siderophore transmembrane transport"/>
    <property type="evidence" value="ECO:0007669"/>
    <property type="project" value="TreeGrafter"/>
</dbReference>
<accession>A0A1M4TML6</accession>
<dbReference type="Proteomes" id="UP000184164">
    <property type="component" value="Unassembled WGS sequence"/>
</dbReference>
<dbReference type="InterPro" id="IPR039426">
    <property type="entry name" value="TonB-dep_rcpt-like"/>
</dbReference>
<evidence type="ECO:0000313" key="10">
    <source>
        <dbReference type="EMBL" id="SHE45723.1"/>
    </source>
</evidence>
<evidence type="ECO:0000256" key="6">
    <source>
        <dbReference type="ARBA" id="ARBA00023136"/>
    </source>
</evidence>
<evidence type="ECO:0000313" key="11">
    <source>
        <dbReference type="Proteomes" id="UP000184164"/>
    </source>
</evidence>
<comment type="subcellular location">
    <subcellularLocation>
        <location evidence="1 8">Cell outer membrane</location>
        <topology evidence="1 8">Multi-pass membrane protein</topology>
    </subcellularLocation>
</comment>
<dbReference type="EMBL" id="FQUM01000001">
    <property type="protein sequence ID" value="SHE45723.1"/>
    <property type="molecule type" value="Genomic_DNA"/>
</dbReference>
<sequence>MKLKTIKKLLFPKRVSIGFSVLLLLYVLVFPLTAKSQQQEFFFENTPVPDALNEATSTLGIRISFDTGELARYSVSAQITGDDPLNILSGILKGTPYHVVYKYNTYLVLKKESLRAGDASKNKEFLFSGIIFDRETGERLPYASVRVLTKKQMLFSTVSGTFSTQIGFPHQLSLQISYLGYYALDTLITVSANNEIFEFGLVQKDQAIAQIDVKADKLKMVDLSEQAGHFTFNPSRFSDLPNYGETDIFKALQLLPGISMQENSSRMNIRGSAADQTLVLFDGFTLYNLDHFFGVFSALNPNIVKNIQVYRGGFDSSYGERISGIVDITGKSGNRQKMQLYGGVNMISGNLAAEIPVSKKITLVAAARRAYSDIYSSWIAKDILNRKINNLGRLPLPDMNVITPEFYFNDQNLKLTFTPNKKESFSFSYYGAKDHLNSSDQSEDTRLKISTEDMNEWGNYGFGFSWGRQWNMRWFSRLQVGHSGYFNNYFNKSVITSELQDADSSPSEETERSMVTNENNELTDYFVSLQNEYFVNSDNQLEFGLSAKYNRFGFYKDASQEFIYNELHNAAWLYSGFVQDKISLTEKLFVKPGVRLNLYNRTGKFYFEPRFAAFYKTDFGLSYKLAMGRYFQFLNKSSTEQSFGYNRDFWVLADDRLHPVVSSNHFIAGASYKTGNLFFDVEAYYKSVNGLQEYLFFQDPENRPGNKLPGGNMSDPGLSEFISGKGKAYGIDFLAKYEGVNFTTWLAYSLSKSTQHFVEINGGSKIPAAYDRPHEIKWTNIYSRNRWTLSSLALFTSGLPYVFNSDKAADFATTRTYSRLPDYFRIDFSVNYNFNLKGWNLKPGLSILNAMNTANYLDIYTRDFSFQGQQEQRSTLVKAQGLTFNFFVNFRF</sequence>
<gene>
    <name evidence="10" type="ORF">SAMN05444274_101404</name>
</gene>
<dbReference type="PANTHER" id="PTHR30069:SF29">
    <property type="entry name" value="HEMOGLOBIN AND HEMOGLOBIN-HAPTOGLOBIN-BINDING PROTEIN 1-RELATED"/>
    <property type="match status" value="1"/>
</dbReference>
<dbReference type="SUPFAM" id="SSF56935">
    <property type="entry name" value="Porins"/>
    <property type="match status" value="1"/>
</dbReference>
<dbReference type="InterPro" id="IPR037066">
    <property type="entry name" value="Plug_dom_sf"/>
</dbReference>